<dbReference type="Pfam" id="PF13193">
    <property type="entry name" value="AMP-binding_C"/>
    <property type="match status" value="1"/>
</dbReference>
<keyword evidence="3" id="KW-0576">Peroxisome</keyword>
<dbReference type="Proteomes" id="UP000783686">
    <property type="component" value="Unassembled WGS sequence"/>
</dbReference>
<dbReference type="GO" id="GO:0005777">
    <property type="term" value="C:peroxisome"/>
    <property type="evidence" value="ECO:0007669"/>
    <property type="project" value="UniProtKB-SubCell"/>
</dbReference>
<reference evidence="6" key="1">
    <citation type="submission" date="2020-09" db="EMBL/GenBank/DDBJ databases">
        <authorList>
            <person name="Kikuchi T."/>
        </authorList>
    </citation>
    <scope>NUCLEOTIDE SEQUENCE</scope>
    <source>
        <strain evidence="6">SH1</strain>
    </source>
</reference>
<evidence type="ECO:0008006" key="8">
    <source>
        <dbReference type="Google" id="ProtNLM"/>
    </source>
</evidence>
<dbReference type="InterPro" id="IPR025110">
    <property type="entry name" value="AMP-bd_C"/>
</dbReference>
<dbReference type="PANTHER" id="PTHR24096">
    <property type="entry name" value="LONG-CHAIN-FATTY-ACID--COA LIGASE"/>
    <property type="match status" value="1"/>
</dbReference>
<evidence type="ECO:0000313" key="7">
    <source>
        <dbReference type="Proteomes" id="UP000614601"/>
    </source>
</evidence>
<dbReference type="SUPFAM" id="SSF56801">
    <property type="entry name" value="Acetyl-CoA synthetase-like"/>
    <property type="match status" value="1"/>
</dbReference>
<evidence type="ECO:0000256" key="1">
    <source>
        <dbReference type="ARBA" id="ARBA00004275"/>
    </source>
</evidence>
<evidence type="ECO:0000256" key="2">
    <source>
        <dbReference type="ARBA" id="ARBA00006432"/>
    </source>
</evidence>
<accession>A0A811K3W3</accession>
<evidence type="ECO:0000259" key="5">
    <source>
        <dbReference type="Pfam" id="PF13193"/>
    </source>
</evidence>
<dbReference type="Gene3D" id="3.40.50.980">
    <property type="match status" value="2"/>
</dbReference>
<name>A0A811K3W3_9BILA</name>
<keyword evidence="7" id="KW-1185">Reference proteome</keyword>
<dbReference type="InterPro" id="IPR020845">
    <property type="entry name" value="AMP-binding_CS"/>
</dbReference>
<dbReference type="Proteomes" id="UP000614601">
    <property type="component" value="Unassembled WGS sequence"/>
</dbReference>
<dbReference type="CDD" id="cd05911">
    <property type="entry name" value="Firefly_Luc_like"/>
    <property type="match status" value="1"/>
</dbReference>
<dbReference type="FunFam" id="3.30.300.30:FF:000007">
    <property type="entry name" value="4-coumarate--CoA ligase 2"/>
    <property type="match status" value="1"/>
</dbReference>
<dbReference type="PROSITE" id="PS00455">
    <property type="entry name" value="AMP_BINDING"/>
    <property type="match status" value="1"/>
</dbReference>
<sequence>MSTLFFLNLQSKWPEVEARPNRRGTVVNVPEVPFHYLILGAINDIAKNDPELVAFNHYDNPDIPNITYAEVKSQCQKLSRFFTHEKMLHKGEVAAICLPNSYHFAVYFLGVASVGGVTTGFSHKAKPSDWVYQLNNSESRVLLTNKHVFKNLRKVFGQLRYLKNVILLDAEPDEVITQPRLKIKSWYDVLQAPAEFNILKVKIDPKEDLLVLPYSSGTTGRPKGVMITHYNYVAQVISYKVFTETQISVHLKNFGLDFNAPTFSLLFSPFYHAMGFFLLCAHLYRGHTMIIFANLKMERFLQAITEFKPRIVSMVPSMFSFFIKSPLLDKYDVSSILNFGCGGSALTAELSEAFYRKFPNCKIINQAYGLTEMTCAIASSPFNAKVGSAGIILPNISYRIVHPKTKKECGHQEPGELWCRGPTMMKGYWKNTRDTKATITKDGWLKTGDLVAEAEDGQLFIVGRLKELIKVNAFQVAPAELEDLIHQHPLVEDVAVIGVPDPVLGEKPRAYIIRKSEKLKPQEVFDYVAERVTPYKKLVGGVEFVEKIPRNESGKIMRRMFLASYMVNHKPKL</sequence>
<evidence type="ECO:0000313" key="6">
    <source>
        <dbReference type="EMBL" id="CAD5209809.1"/>
    </source>
</evidence>
<feature type="domain" description="AMP-dependent synthetase/ligase" evidence="4">
    <location>
        <begin position="46"/>
        <end position="429"/>
    </location>
</feature>
<evidence type="ECO:0000259" key="4">
    <source>
        <dbReference type="Pfam" id="PF00501"/>
    </source>
</evidence>
<dbReference type="InterPro" id="IPR045851">
    <property type="entry name" value="AMP-bd_C_sf"/>
</dbReference>
<dbReference type="Pfam" id="PF00501">
    <property type="entry name" value="AMP-binding"/>
    <property type="match status" value="1"/>
</dbReference>
<dbReference type="EMBL" id="CAJFCW020000002">
    <property type="protein sequence ID" value="CAG9090106.1"/>
    <property type="molecule type" value="Genomic_DNA"/>
</dbReference>
<proteinExistence type="inferred from homology"/>
<dbReference type="Gene3D" id="3.30.300.30">
    <property type="match status" value="1"/>
</dbReference>
<dbReference type="InterPro" id="IPR000873">
    <property type="entry name" value="AMP-dep_synth/lig_dom"/>
</dbReference>
<comment type="subcellular location">
    <subcellularLocation>
        <location evidence="1">Peroxisome</location>
    </subcellularLocation>
</comment>
<comment type="caution">
    <text evidence="6">The sequence shown here is derived from an EMBL/GenBank/DDBJ whole genome shotgun (WGS) entry which is preliminary data.</text>
</comment>
<evidence type="ECO:0000256" key="3">
    <source>
        <dbReference type="ARBA" id="ARBA00023140"/>
    </source>
</evidence>
<dbReference type="GO" id="GO:0016405">
    <property type="term" value="F:CoA-ligase activity"/>
    <property type="evidence" value="ECO:0007669"/>
    <property type="project" value="TreeGrafter"/>
</dbReference>
<dbReference type="AlphaFoldDB" id="A0A811K3W3"/>
<gene>
    <name evidence="6" type="ORF">BOKJ2_LOCUS2873</name>
</gene>
<protein>
    <recommendedName>
        <fullName evidence="8">AMP-binding domain-containing protein</fullName>
    </recommendedName>
</protein>
<dbReference type="EMBL" id="CAJFDH010000002">
    <property type="protein sequence ID" value="CAD5209809.1"/>
    <property type="molecule type" value="Genomic_DNA"/>
</dbReference>
<dbReference type="PANTHER" id="PTHR24096:SF257">
    <property type="entry name" value="ACYL-COA SYNTHETASE 7"/>
    <property type="match status" value="1"/>
</dbReference>
<comment type="similarity">
    <text evidence="2">Belongs to the ATP-dependent AMP-binding enzyme family.</text>
</comment>
<organism evidence="6 7">
    <name type="scientific">Bursaphelenchus okinawaensis</name>
    <dbReference type="NCBI Taxonomy" id="465554"/>
    <lineage>
        <taxon>Eukaryota</taxon>
        <taxon>Metazoa</taxon>
        <taxon>Ecdysozoa</taxon>
        <taxon>Nematoda</taxon>
        <taxon>Chromadorea</taxon>
        <taxon>Rhabditida</taxon>
        <taxon>Tylenchina</taxon>
        <taxon>Tylenchomorpha</taxon>
        <taxon>Aphelenchoidea</taxon>
        <taxon>Aphelenchoididae</taxon>
        <taxon>Bursaphelenchus</taxon>
    </lineage>
</organism>
<dbReference type="OrthoDB" id="10253869at2759"/>
<dbReference type="Gene3D" id="2.30.38.10">
    <property type="entry name" value="Luciferase, Domain 3"/>
    <property type="match status" value="1"/>
</dbReference>
<feature type="domain" description="AMP-binding enzyme C-terminal" evidence="5">
    <location>
        <begin position="480"/>
        <end position="555"/>
    </location>
</feature>